<reference evidence="1 2" key="1">
    <citation type="journal article" date="2015" name="Genome Announc.">
        <title>Complete Genome Sequence of Salmonella enterica Serovar Enteritidis Bacteriophage f18SE, Isolated in Chile.</title>
        <authorList>
            <person name="Segovia C."/>
            <person name="Vasquez I."/>
            <person name="Maracaja-Coutinho V."/>
            <person name="Robeson J."/>
            <person name="Santander J."/>
        </authorList>
    </citation>
    <scope>NUCLEOTIDE SEQUENCE [LARGE SCALE GENOMIC DNA]</scope>
</reference>
<accession>A0A0K1Y7J6</accession>
<name>A0A0K1Y7J6_9CAUD</name>
<dbReference type="KEGG" id="vg:26523547"/>
<keyword evidence="2" id="KW-1185">Reference proteome</keyword>
<dbReference type="EMBL" id="KR270151">
    <property type="protein sequence ID" value="AKY03056.1"/>
    <property type="molecule type" value="Genomic_DNA"/>
</dbReference>
<sequence length="76" mass="8179">MGTKFEVIDENTVTVSEEGSHYILIDKVNGGWRAKAYFNGGAIVVSKGVHMSFTSAYDSLKDAVKSAANHLSSVEL</sequence>
<dbReference type="GeneID" id="26523547"/>
<protein>
    <submittedName>
        <fullName evidence="1">Uncharacterized protein</fullName>
    </submittedName>
</protein>
<dbReference type="Proteomes" id="UP000201487">
    <property type="component" value="Segment"/>
</dbReference>
<evidence type="ECO:0000313" key="2">
    <source>
        <dbReference type="Proteomes" id="UP000201487"/>
    </source>
</evidence>
<dbReference type="RefSeq" id="YP_009191594.1">
    <property type="nucleotide sequence ID" value="NC_028698.1"/>
</dbReference>
<organism evidence="1 2">
    <name type="scientific">Salmonella phage f18SE</name>
    <dbReference type="NCBI Taxonomy" id="1611545"/>
    <lineage>
        <taxon>Viruses</taxon>
        <taxon>Duplodnaviria</taxon>
        <taxon>Heunggongvirae</taxon>
        <taxon>Uroviricota</taxon>
        <taxon>Caudoviricetes</taxon>
        <taxon>Sarkviridae</taxon>
        <taxon>Guernseyvirinae</taxon>
        <taxon>Jerseyvirus</taxon>
        <taxon>Jerseyvirus f18SE</taxon>
    </lineage>
</organism>
<dbReference type="OrthoDB" id="20959at10239"/>
<evidence type="ECO:0000313" key="1">
    <source>
        <dbReference type="EMBL" id="AKY03056.1"/>
    </source>
</evidence>
<proteinExistence type="predicted"/>